<dbReference type="InterPro" id="IPR036390">
    <property type="entry name" value="WH_DNA-bd_sf"/>
</dbReference>
<dbReference type="Pfam" id="PF00538">
    <property type="entry name" value="Linker_histone"/>
    <property type="match status" value="1"/>
</dbReference>
<dbReference type="SUPFAM" id="SSF46785">
    <property type="entry name" value="Winged helix' DNA-binding domain"/>
    <property type="match status" value="1"/>
</dbReference>
<dbReference type="InterPro" id="IPR005818">
    <property type="entry name" value="Histone_H1/H5_H15"/>
</dbReference>
<dbReference type="RefSeq" id="XP_036636582.1">
    <property type="nucleotide sequence ID" value="XM_036770737.1"/>
</dbReference>
<comment type="caution">
    <text evidence="6">The sequence shown here is derived from an EMBL/GenBank/DDBJ whole genome shotgun (WGS) entry which is preliminary data.</text>
</comment>
<keyword evidence="3" id="KW-0158">Chromosome</keyword>
<dbReference type="AlphaFoldDB" id="A0A8H7DYD2"/>
<dbReference type="OrthoDB" id="1110759at2759"/>
<sequence length="268" mass="28043">MSSKKSTAKASTKVATHPTWIEMIKECIGAHKEDARIGVSRPQIKKFVETKYNLDIGAAQISQLSKALGSGSEKGIFVLPKGLTFLMFKPPPTYLKMFHKGPSGRVKLAPKNKHVEPESSDEDQPAAKVKPLVKAKAAPKPATSKSRAPTVATVKKPQPAPRTTATSKAASKPSGTARTNAAAKKAAPLKPATKTAPAKKTIAGKPKATSITKKTTVASKRGAAKKAVTGTSAPEKAKTAAKKAPPKKTPAVKATSNSSTGRKKTARK</sequence>
<name>A0A8H7DYD2_PLEOS</name>
<feature type="region of interest" description="Disordered" evidence="4">
    <location>
        <begin position="105"/>
        <end position="268"/>
    </location>
</feature>
<evidence type="ECO:0000256" key="3">
    <source>
        <dbReference type="RuleBase" id="RU003894"/>
    </source>
</evidence>
<dbReference type="VEuPathDB" id="FungiDB:PC9H_001086"/>
<dbReference type="PRINTS" id="PR00624">
    <property type="entry name" value="HISTONEH5"/>
</dbReference>
<reference evidence="6" key="1">
    <citation type="submission" date="2019-07" db="EMBL/GenBank/DDBJ databases">
        <authorList>
            <person name="Palmer J.M."/>
        </authorList>
    </citation>
    <scope>NUCLEOTIDE SEQUENCE</scope>
    <source>
        <strain evidence="6">PC9</strain>
    </source>
</reference>
<dbReference type="InterPro" id="IPR005819">
    <property type="entry name" value="H1/H5"/>
</dbReference>
<comment type="subcellular location">
    <subcellularLocation>
        <location evidence="3">Nucleus</location>
    </subcellularLocation>
</comment>
<evidence type="ECO:0000256" key="2">
    <source>
        <dbReference type="ARBA" id="ARBA00023125"/>
    </source>
</evidence>
<dbReference type="PROSITE" id="PS51504">
    <property type="entry name" value="H15"/>
    <property type="match status" value="1"/>
</dbReference>
<organism evidence="6 7">
    <name type="scientific">Pleurotus ostreatus</name>
    <name type="common">Oyster mushroom</name>
    <name type="synonym">White-rot fungus</name>
    <dbReference type="NCBI Taxonomy" id="5322"/>
    <lineage>
        <taxon>Eukaryota</taxon>
        <taxon>Fungi</taxon>
        <taxon>Dikarya</taxon>
        <taxon>Basidiomycota</taxon>
        <taxon>Agaricomycotina</taxon>
        <taxon>Agaricomycetes</taxon>
        <taxon>Agaricomycetidae</taxon>
        <taxon>Agaricales</taxon>
        <taxon>Pleurotineae</taxon>
        <taxon>Pleurotaceae</taxon>
        <taxon>Pleurotus</taxon>
    </lineage>
</organism>
<dbReference type="GO" id="GO:0030527">
    <property type="term" value="F:structural constituent of chromatin"/>
    <property type="evidence" value="ECO:0007669"/>
    <property type="project" value="InterPro"/>
</dbReference>
<proteinExistence type="inferred from homology"/>
<dbReference type="SMART" id="SM00526">
    <property type="entry name" value="H15"/>
    <property type="match status" value="1"/>
</dbReference>
<dbReference type="GO" id="GO:0003677">
    <property type="term" value="F:DNA binding"/>
    <property type="evidence" value="ECO:0007669"/>
    <property type="project" value="UniProtKB-KW"/>
</dbReference>
<accession>A0A8H7DYD2</accession>
<keyword evidence="2 3" id="KW-0238">DNA-binding</keyword>
<evidence type="ECO:0000313" key="6">
    <source>
        <dbReference type="EMBL" id="KAF7440738.1"/>
    </source>
</evidence>
<dbReference type="GO" id="GO:0006334">
    <property type="term" value="P:nucleosome assembly"/>
    <property type="evidence" value="ECO:0007669"/>
    <property type="project" value="InterPro"/>
</dbReference>
<protein>
    <recommendedName>
        <fullName evidence="1">Histone H1</fullName>
    </recommendedName>
</protein>
<dbReference type="GO" id="GO:0000786">
    <property type="term" value="C:nucleosome"/>
    <property type="evidence" value="ECO:0007669"/>
    <property type="project" value="InterPro"/>
</dbReference>
<keyword evidence="7" id="KW-1185">Reference proteome</keyword>
<feature type="compositionally biased region" description="Low complexity" evidence="4">
    <location>
        <begin position="176"/>
        <end position="209"/>
    </location>
</feature>
<keyword evidence="3" id="KW-0539">Nucleus</keyword>
<evidence type="ECO:0000313" key="7">
    <source>
        <dbReference type="Proteomes" id="UP000623687"/>
    </source>
</evidence>
<dbReference type="Proteomes" id="UP000623687">
    <property type="component" value="Unassembled WGS sequence"/>
</dbReference>
<feature type="compositionally biased region" description="Low complexity" evidence="4">
    <location>
        <begin position="126"/>
        <end position="142"/>
    </location>
</feature>
<dbReference type="EMBL" id="JACETU010000001">
    <property type="protein sequence ID" value="KAF7440738.1"/>
    <property type="molecule type" value="Genomic_DNA"/>
</dbReference>
<dbReference type="GO" id="GO:0005634">
    <property type="term" value="C:nucleus"/>
    <property type="evidence" value="ECO:0007669"/>
    <property type="project" value="UniProtKB-SubCell"/>
</dbReference>
<evidence type="ECO:0000259" key="5">
    <source>
        <dbReference type="PROSITE" id="PS51504"/>
    </source>
</evidence>
<dbReference type="InterPro" id="IPR036388">
    <property type="entry name" value="WH-like_DNA-bd_sf"/>
</dbReference>
<comment type="similarity">
    <text evidence="3">Belongs to the histone H1/H5 family.</text>
</comment>
<evidence type="ECO:0000256" key="1">
    <source>
        <dbReference type="ARBA" id="ARBA00020833"/>
    </source>
</evidence>
<evidence type="ECO:0000256" key="4">
    <source>
        <dbReference type="SAM" id="MobiDB-lite"/>
    </source>
</evidence>
<gene>
    <name evidence="6" type="ORF">PC9H_001086</name>
</gene>
<dbReference type="Gene3D" id="1.10.10.10">
    <property type="entry name" value="Winged helix-like DNA-binding domain superfamily/Winged helix DNA-binding domain"/>
    <property type="match status" value="1"/>
</dbReference>
<feature type="domain" description="H15" evidence="5">
    <location>
        <begin position="16"/>
        <end position="110"/>
    </location>
</feature>
<dbReference type="GeneID" id="59370927"/>